<evidence type="ECO:0000256" key="12">
    <source>
        <dbReference type="ARBA" id="ARBA00023295"/>
    </source>
</evidence>
<feature type="domain" description="GH18" evidence="17">
    <location>
        <begin position="22"/>
        <end position="387"/>
    </location>
</feature>
<dbReference type="Pfam" id="PF00704">
    <property type="entry name" value="Glyco_hydro_18"/>
    <property type="match status" value="1"/>
</dbReference>
<evidence type="ECO:0000256" key="4">
    <source>
        <dbReference type="ARBA" id="ARBA00012729"/>
    </source>
</evidence>
<dbReference type="EC" id="3.2.1.14" evidence="4"/>
<dbReference type="GO" id="GO:0004568">
    <property type="term" value="F:chitinase activity"/>
    <property type="evidence" value="ECO:0000318"/>
    <property type="project" value="GO_Central"/>
</dbReference>
<evidence type="ECO:0000256" key="6">
    <source>
        <dbReference type="ARBA" id="ARBA00022669"/>
    </source>
</evidence>
<dbReference type="Bgee" id="ENSOANG00000001909">
    <property type="expression patterns" value="Expressed in ovary and 8 other cell types or tissues"/>
</dbReference>
<dbReference type="PROSITE" id="PS01095">
    <property type="entry name" value="GH18_1"/>
    <property type="match status" value="1"/>
</dbReference>
<organism evidence="18 19">
    <name type="scientific">Ornithorhynchus anatinus</name>
    <name type="common">Duckbill platypus</name>
    <dbReference type="NCBI Taxonomy" id="9258"/>
    <lineage>
        <taxon>Eukaryota</taxon>
        <taxon>Metazoa</taxon>
        <taxon>Chordata</taxon>
        <taxon>Craniata</taxon>
        <taxon>Vertebrata</taxon>
        <taxon>Euteleostomi</taxon>
        <taxon>Mammalia</taxon>
        <taxon>Monotremata</taxon>
        <taxon>Ornithorhynchidae</taxon>
        <taxon>Ornithorhynchus</taxon>
    </lineage>
</organism>
<evidence type="ECO:0000256" key="5">
    <source>
        <dbReference type="ARBA" id="ARBA00022525"/>
    </source>
</evidence>
<sequence length="465" mass="50801">MRSAGLWAGVAILLLVQCSAATKLVCYFTNWSQYRPGAGRFLPEHVDPGLCTHLIYAFANMNNNQLTTYEWNDETLYKSFNGLKSKNPELKTLLAIGGWNFGTQKFTTMVSSAANRQTFIQSSISFLRQHGFDGLDLDWEYPGNRGSPPEDKARFTTLVQELLSAFEEEGKSTGRDRLLLSAAVAAGRSNIDGGYEIDKISKYLDFICLMSYDFHGTWDTSTGHNSPLYKRKEESGSAAELTVDFAARYWVEKGTPASKLILGMPTYGRSFTLASSNTGVGAPIAGGGTAGTYTREGGMLSYYEVCAWQGATIHMIEDQKVPYAVLNNQWVGFDNVESLTTKVQYLKQLGLGGAMVWALDLDDFVGSFCNQGTYPLIRALRKELDLPAPPPMPTEAPKPTAGPTQGPTAGPPNPGEGFCADKADGNYPNPSDNTSFYICARGQTFEQKCPPGLIYSTACSCCNWP</sequence>
<dbReference type="SMART" id="SM00636">
    <property type="entry name" value="Glyco_18"/>
    <property type="match status" value="1"/>
</dbReference>
<dbReference type="Ensembl" id="ENSOANT00000015751.3">
    <property type="protein sequence ID" value="ENSOANP00000015748.3"/>
    <property type="gene ID" value="ENSOANG00000001909.4"/>
</dbReference>
<dbReference type="PANTHER" id="PTHR11177:SF248">
    <property type="entry name" value="CHITOTRIOSIDASE-1"/>
    <property type="match status" value="1"/>
</dbReference>
<dbReference type="InterPro" id="IPR001223">
    <property type="entry name" value="Glyco_hydro18_cat"/>
</dbReference>
<dbReference type="CTD" id="1118"/>
<feature type="region of interest" description="Disordered" evidence="14">
    <location>
        <begin position="385"/>
        <end position="424"/>
    </location>
</feature>
<dbReference type="SUPFAM" id="SSF51445">
    <property type="entry name" value="(Trans)glycosidases"/>
    <property type="match status" value="1"/>
</dbReference>
<evidence type="ECO:0000256" key="14">
    <source>
        <dbReference type="SAM" id="MobiDB-lite"/>
    </source>
</evidence>
<dbReference type="InterPro" id="IPR001579">
    <property type="entry name" value="Glyco_hydro_18_chit_AS"/>
</dbReference>
<evidence type="ECO:0000313" key="19">
    <source>
        <dbReference type="Proteomes" id="UP000002279"/>
    </source>
</evidence>
<dbReference type="RefSeq" id="XP_028925197.1">
    <property type="nucleotide sequence ID" value="XM_029069364.2"/>
</dbReference>
<accession>F6ZYB9</accession>
<dbReference type="HOGENOM" id="CLU_002833_3_1_1"/>
<dbReference type="GO" id="GO:0008061">
    <property type="term" value="F:chitin binding"/>
    <property type="evidence" value="ECO:0007669"/>
    <property type="project" value="UniProtKB-KW"/>
</dbReference>
<evidence type="ECO:0000256" key="3">
    <source>
        <dbReference type="ARBA" id="ARBA00009121"/>
    </source>
</evidence>
<dbReference type="STRING" id="9258.ENSOANP00000003032"/>
<dbReference type="InterPro" id="IPR050314">
    <property type="entry name" value="Glycosyl_Hydrlase_18"/>
</dbReference>
<dbReference type="FunFam" id="3.20.20.80:FF:000081">
    <property type="entry name" value="Chitinase 1"/>
    <property type="match status" value="1"/>
</dbReference>
<dbReference type="Gene3D" id="3.20.20.80">
    <property type="entry name" value="Glycosidases"/>
    <property type="match status" value="2"/>
</dbReference>
<keyword evidence="10" id="KW-1015">Disulfide bond</keyword>
<evidence type="ECO:0000256" key="10">
    <source>
        <dbReference type="ARBA" id="ARBA00023157"/>
    </source>
</evidence>
<dbReference type="GeneID" id="100089089"/>
<dbReference type="InterPro" id="IPR002557">
    <property type="entry name" value="Chitin-bd_dom"/>
</dbReference>
<feature type="signal peptide" evidence="15">
    <location>
        <begin position="1"/>
        <end position="21"/>
    </location>
</feature>
<keyword evidence="7 15" id="KW-0732">Signal</keyword>
<evidence type="ECO:0000256" key="11">
    <source>
        <dbReference type="ARBA" id="ARBA00023277"/>
    </source>
</evidence>
<keyword evidence="9" id="KW-0146">Chitin degradation</keyword>
<dbReference type="Proteomes" id="UP000002279">
    <property type="component" value="Chromosome 7"/>
</dbReference>
<dbReference type="FunFam" id="3.10.50.10:FF:000001">
    <property type="entry name" value="Chitinase 3-like 1"/>
    <property type="match status" value="1"/>
</dbReference>
<comment type="similarity">
    <text evidence="3">Belongs to the glycosyl hydrolase 18 family. Chitinase class II subfamily.</text>
</comment>
<keyword evidence="8" id="KW-0378">Hydrolase</keyword>
<dbReference type="GO" id="GO:0000272">
    <property type="term" value="P:polysaccharide catabolic process"/>
    <property type="evidence" value="ECO:0007669"/>
    <property type="project" value="UniProtKB-KW"/>
</dbReference>
<dbReference type="GO" id="GO:0005576">
    <property type="term" value="C:extracellular region"/>
    <property type="evidence" value="ECO:0000318"/>
    <property type="project" value="GO_Central"/>
</dbReference>
<evidence type="ECO:0000259" key="16">
    <source>
        <dbReference type="PROSITE" id="PS50940"/>
    </source>
</evidence>
<proteinExistence type="inferred from homology"/>
<evidence type="ECO:0000256" key="2">
    <source>
        <dbReference type="ARBA" id="ARBA00004613"/>
    </source>
</evidence>
<comment type="subcellular location">
    <subcellularLocation>
        <location evidence="2">Secreted</location>
    </subcellularLocation>
</comment>
<evidence type="ECO:0000256" key="7">
    <source>
        <dbReference type="ARBA" id="ARBA00022729"/>
    </source>
</evidence>
<dbReference type="PROSITE" id="PS51910">
    <property type="entry name" value="GH18_2"/>
    <property type="match status" value="1"/>
</dbReference>
<evidence type="ECO:0000256" key="9">
    <source>
        <dbReference type="ARBA" id="ARBA00023024"/>
    </source>
</evidence>
<dbReference type="GO" id="GO:0008843">
    <property type="term" value="F:endochitinase activity"/>
    <property type="evidence" value="ECO:0007669"/>
    <property type="project" value="UniProtKB-EC"/>
</dbReference>
<dbReference type="GO" id="GO:0006032">
    <property type="term" value="P:chitin catabolic process"/>
    <property type="evidence" value="ECO:0000318"/>
    <property type="project" value="GO_Central"/>
</dbReference>
<dbReference type="OrthoDB" id="76388at2759"/>
<dbReference type="InterPro" id="IPR036508">
    <property type="entry name" value="Chitin-bd_dom_sf"/>
</dbReference>
<dbReference type="GeneTree" id="ENSGT00940000161149"/>
<evidence type="ECO:0000313" key="18">
    <source>
        <dbReference type="Ensembl" id="ENSOANP00000003032.3"/>
    </source>
</evidence>
<evidence type="ECO:0000256" key="13">
    <source>
        <dbReference type="ARBA" id="ARBA00023326"/>
    </source>
</evidence>
<gene>
    <name evidence="18" type="primary">CHIT1</name>
</gene>
<accession>F6SR54</accession>
<dbReference type="InterPro" id="IPR017853">
    <property type="entry name" value="GH"/>
</dbReference>
<dbReference type="SUPFAM" id="SSF54556">
    <property type="entry name" value="Chitinase insertion domain"/>
    <property type="match status" value="1"/>
</dbReference>
<dbReference type="PANTHER" id="PTHR11177">
    <property type="entry name" value="CHITINASE"/>
    <property type="match status" value="1"/>
</dbReference>
<name>F6ZYB9_ORNAN</name>
<comment type="catalytic activity">
    <reaction evidence="1">
        <text>Random endo-hydrolysis of N-acetyl-beta-D-glucosaminide (1-&gt;4)-beta-linkages in chitin and chitodextrins.</text>
        <dbReference type="EC" id="3.2.1.14"/>
    </reaction>
</comment>
<dbReference type="Ensembl" id="ENSOANT00000003033.3">
    <property type="protein sequence ID" value="ENSOANP00000003032.3"/>
    <property type="gene ID" value="ENSOANG00000001909.4"/>
</dbReference>
<dbReference type="SUPFAM" id="SSF57625">
    <property type="entry name" value="Invertebrate chitin-binding proteins"/>
    <property type="match status" value="1"/>
</dbReference>
<dbReference type="FunFam" id="3.20.20.80:FF:000007">
    <property type="entry name" value="Acidic mammalian chitinase"/>
    <property type="match status" value="1"/>
</dbReference>
<keyword evidence="12" id="KW-0326">Glycosidase</keyword>
<dbReference type="eggNOG" id="KOG2806">
    <property type="taxonomic scope" value="Eukaryota"/>
</dbReference>
<reference evidence="18 19" key="1">
    <citation type="journal article" date="2008" name="Nature">
        <title>Genome analysis of the platypus reveals unique signatures of evolution.</title>
        <authorList>
            <person name="Warren W.C."/>
            <person name="Hillier L.W."/>
            <person name="Marshall Graves J.A."/>
            <person name="Birney E."/>
            <person name="Ponting C.P."/>
            <person name="Grutzner F."/>
            <person name="Belov K."/>
            <person name="Miller W."/>
            <person name="Clarke L."/>
            <person name="Chinwalla A.T."/>
            <person name="Yang S.P."/>
            <person name="Heger A."/>
            <person name="Locke D.P."/>
            <person name="Miethke P."/>
            <person name="Waters P.D."/>
            <person name="Veyrunes F."/>
            <person name="Fulton L."/>
            <person name="Fulton B."/>
            <person name="Graves T."/>
            <person name="Wallis J."/>
            <person name="Puente X.S."/>
            <person name="Lopez-Otin C."/>
            <person name="Ordonez G.R."/>
            <person name="Eichler E.E."/>
            <person name="Chen L."/>
            <person name="Cheng Z."/>
            <person name="Deakin J.E."/>
            <person name="Alsop A."/>
            <person name="Thompson K."/>
            <person name="Kirby P."/>
            <person name="Papenfuss A.T."/>
            <person name="Wakefield M.J."/>
            <person name="Olender T."/>
            <person name="Lancet D."/>
            <person name="Huttley G.A."/>
            <person name="Smit A.F."/>
            <person name="Pask A."/>
            <person name="Temple-Smith P."/>
            <person name="Batzer M.A."/>
            <person name="Walker J.A."/>
            <person name="Konkel M.K."/>
            <person name="Harris R.S."/>
            <person name="Whittington C.M."/>
            <person name="Wong E.S."/>
            <person name="Gemmell N.J."/>
            <person name="Buschiazzo E."/>
            <person name="Vargas Jentzsch I.M."/>
            <person name="Merkel A."/>
            <person name="Schmitz J."/>
            <person name="Zemann A."/>
            <person name="Churakov G."/>
            <person name="Kriegs J.O."/>
            <person name="Brosius J."/>
            <person name="Murchison E.P."/>
            <person name="Sachidanandam R."/>
            <person name="Smith C."/>
            <person name="Hannon G.J."/>
            <person name="Tsend-Ayush E."/>
            <person name="McMillan D."/>
            <person name="Attenborough R."/>
            <person name="Rens W."/>
            <person name="Ferguson-Smith M."/>
            <person name="Lefevre C.M."/>
            <person name="Sharp J.A."/>
            <person name="Nicholas K.R."/>
            <person name="Ray D.A."/>
            <person name="Kube M."/>
            <person name="Reinhardt R."/>
            <person name="Pringle T.H."/>
            <person name="Taylor J."/>
            <person name="Jones R.C."/>
            <person name="Nixon B."/>
            <person name="Dacheux J.L."/>
            <person name="Niwa H."/>
            <person name="Sekita Y."/>
            <person name="Huang X."/>
            <person name="Stark A."/>
            <person name="Kheradpour P."/>
            <person name="Kellis M."/>
            <person name="Flicek P."/>
            <person name="Chen Y."/>
            <person name="Webber C."/>
            <person name="Hardison R."/>
            <person name="Nelson J."/>
            <person name="Hallsworth-Pepin K."/>
            <person name="Delehaunty K."/>
            <person name="Markovic C."/>
            <person name="Minx P."/>
            <person name="Feng Y."/>
            <person name="Kremitzki C."/>
            <person name="Mitreva M."/>
            <person name="Glasscock J."/>
            <person name="Wylie T."/>
            <person name="Wohldmann P."/>
            <person name="Thiru P."/>
            <person name="Nhan M.N."/>
            <person name="Pohl C.S."/>
            <person name="Smith S.M."/>
            <person name="Hou S."/>
            <person name="Nefedov M."/>
            <person name="de Jong P.J."/>
            <person name="Renfree M.B."/>
            <person name="Mardis E.R."/>
            <person name="Wilson R.K."/>
        </authorList>
    </citation>
    <scope>NUCLEOTIDE SEQUENCE [LARGE SCALE GENOMIC DNA]</scope>
    <source>
        <strain evidence="18 19">Glennie</strain>
    </source>
</reference>
<evidence type="ECO:0000259" key="17">
    <source>
        <dbReference type="PROSITE" id="PS51910"/>
    </source>
</evidence>
<dbReference type="KEGG" id="oaa:100089089"/>
<keyword evidence="19" id="KW-1185">Reference proteome</keyword>
<dbReference type="InterPro" id="IPR011583">
    <property type="entry name" value="Chitinase_II/V-like_cat"/>
</dbReference>
<keyword evidence="11" id="KW-0119">Carbohydrate metabolism</keyword>
<dbReference type="Pfam" id="PF01607">
    <property type="entry name" value="CBM_14"/>
    <property type="match status" value="1"/>
</dbReference>
<evidence type="ECO:0000256" key="15">
    <source>
        <dbReference type="SAM" id="SignalP"/>
    </source>
</evidence>
<dbReference type="OMA" id="NPMTYDF"/>
<keyword evidence="5" id="KW-0964">Secreted</keyword>
<evidence type="ECO:0000256" key="8">
    <source>
        <dbReference type="ARBA" id="ARBA00022801"/>
    </source>
</evidence>
<dbReference type="AlphaFoldDB" id="F6ZYB9"/>
<feature type="compositionally biased region" description="Low complexity" evidence="14">
    <location>
        <begin position="397"/>
        <end position="408"/>
    </location>
</feature>
<protein>
    <recommendedName>
        <fullName evidence="4">chitinase</fullName>
        <ecNumber evidence="4">3.2.1.14</ecNumber>
    </recommendedName>
</protein>
<keyword evidence="13" id="KW-0624">Polysaccharide degradation</keyword>
<keyword evidence="6" id="KW-0147">Chitin-binding</keyword>
<dbReference type="InterPro" id="IPR029070">
    <property type="entry name" value="Chitinase_insertion_sf"/>
</dbReference>
<feature type="domain" description="Chitin-binding type-2" evidence="16">
    <location>
        <begin position="416"/>
        <end position="465"/>
    </location>
</feature>
<reference evidence="18" key="2">
    <citation type="submission" date="2025-05" db="UniProtKB">
        <authorList>
            <consortium name="Ensembl"/>
        </authorList>
    </citation>
    <scope>IDENTIFICATION</scope>
    <source>
        <strain evidence="18">Glennie</strain>
    </source>
</reference>
<evidence type="ECO:0000256" key="1">
    <source>
        <dbReference type="ARBA" id="ARBA00000822"/>
    </source>
</evidence>
<dbReference type="SMART" id="SM00494">
    <property type="entry name" value="ChtBD2"/>
    <property type="match status" value="1"/>
</dbReference>
<feature type="chain" id="PRO_5044731368" description="chitinase" evidence="15">
    <location>
        <begin position="22"/>
        <end position="465"/>
    </location>
</feature>
<dbReference type="CDD" id="cd02872">
    <property type="entry name" value="GH18_chitolectin_chitotriosidase"/>
    <property type="match status" value="1"/>
</dbReference>
<dbReference type="PROSITE" id="PS50940">
    <property type="entry name" value="CHIT_BIND_II"/>
    <property type="match status" value="1"/>
</dbReference>
<feature type="compositionally biased region" description="Pro residues" evidence="14">
    <location>
        <begin position="387"/>
        <end position="396"/>
    </location>
</feature>